<dbReference type="OMA" id="NDMKVLA"/>
<feature type="region of interest" description="Disordered" evidence="9">
    <location>
        <begin position="576"/>
        <end position="710"/>
    </location>
</feature>
<feature type="compositionally biased region" description="Basic and acidic residues" evidence="9">
    <location>
        <begin position="587"/>
        <end position="604"/>
    </location>
</feature>
<dbReference type="InterPro" id="IPR019734">
    <property type="entry name" value="TPR_rpt"/>
</dbReference>
<dbReference type="GO" id="GO:0006614">
    <property type="term" value="P:SRP-dependent cotranslational protein targeting to membrane"/>
    <property type="evidence" value="ECO:0000318"/>
    <property type="project" value="GO_Central"/>
</dbReference>
<keyword evidence="5" id="KW-0963">Cytoplasm</keyword>
<feature type="compositionally biased region" description="Low complexity" evidence="9">
    <location>
        <begin position="677"/>
        <end position="689"/>
    </location>
</feature>
<proteinExistence type="inferred from homology"/>
<evidence type="ECO:0000256" key="8">
    <source>
        <dbReference type="ARBA" id="ARBA00023274"/>
    </source>
</evidence>
<keyword evidence="6" id="KW-0256">Endoplasmic reticulum</keyword>
<evidence type="ECO:0000313" key="12">
    <source>
        <dbReference type="Proteomes" id="UP000244005"/>
    </source>
</evidence>
<keyword evidence="12" id="KW-1185">Reference proteome</keyword>
<evidence type="ECO:0000256" key="1">
    <source>
        <dbReference type="ARBA" id="ARBA00004240"/>
    </source>
</evidence>
<dbReference type="InterPro" id="IPR013699">
    <property type="entry name" value="Signal_recog_part_SRP72_RNA-bd"/>
</dbReference>
<dbReference type="Gene3D" id="1.25.40.10">
    <property type="entry name" value="Tetratricopeptide repeat domain"/>
    <property type="match status" value="3"/>
</dbReference>
<dbReference type="PIRSF" id="PIRSF038922">
    <property type="entry name" value="SRP72"/>
    <property type="match status" value="1"/>
</dbReference>
<dbReference type="EMBL" id="KZ772679">
    <property type="protein sequence ID" value="PTQ47737.1"/>
    <property type="molecule type" value="Genomic_DNA"/>
</dbReference>
<dbReference type="PANTHER" id="PTHR14094">
    <property type="entry name" value="SIGNAL RECOGNITION PARTICLE 72"/>
    <property type="match status" value="1"/>
</dbReference>
<dbReference type="Proteomes" id="UP000244005">
    <property type="component" value="Unassembled WGS sequence"/>
</dbReference>
<evidence type="ECO:0000256" key="6">
    <source>
        <dbReference type="ARBA" id="ARBA00022824"/>
    </source>
</evidence>
<evidence type="ECO:0000256" key="5">
    <source>
        <dbReference type="ARBA" id="ARBA00022490"/>
    </source>
</evidence>
<dbReference type="GO" id="GO:0005783">
    <property type="term" value="C:endoplasmic reticulum"/>
    <property type="evidence" value="ECO:0007669"/>
    <property type="project" value="UniProtKB-SubCell"/>
</dbReference>
<dbReference type="Gramene" id="Mp3g01460.1">
    <property type="protein sequence ID" value="Mp3g01460.1.cds"/>
    <property type="gene ID" value="Mp3g01460"/>
</dbReference>
<evidence type="ECO:0000256" key="7">
    <source>
        <dbReference type="ARBA" id="ARBA00023135"/>
    </source>
</evidence>
<feature type="domain" description="Signal recognition particle SRP72 subunit RNA-binding" evidence="10">
    <location>
        <begin position="591"/>
        <end position="645"/>
    </location>
</feature>
<sequence length="710" mass="76866">MAPKVKGKPKPSAGGGGGGAAAAAAPGKVAAKGGAEKIAGAGPGAGAPVGPSLDDLFKSLDRHVKNNDYKQVLKLTDDILKLSQGDKDAVECKVVALIQLDEFDQALSVIESAPGLDLVFQKAYCLYKRNRLQEALAALQNAEKNASVLQLEAQIQFKLGNFSACIGDYEKLLQKQQKIESDEVKSNVIAAYVSGGRSQEVPAVMDAMKVSARNNFNLAYNAACALTERGDYGKAEEHLLLARRIGQEALIEEEFLEEDIEDELAPITVQLAYVQQMQGRAAEALESYNAFLKKKPQDESSIAVASNNLIALRGARDLFDALKKFDKLFEKRSGGQKMQFTEKLESRLSARQKEAISFNRMLLLLHSNKLDQVRELLPFFLDTFLDSEVPTLLSASLAIKEGKSGRAEDILNQYAIKHPKNSTAAYLACAQVAASSGNYTRAADCLEKIVDLQHKLGMVATLVALRERAGNLKAAEAVLDAAVLWWDNHMCDDPAVVEHLTQQAAAFKLKHNKLEEAANLFQRLTKSSSSVVRAEALNGLVCSTAYADPAKAESYEKKLPPLPGLKNIDVEALERAAPVTSSTKRARGVDDSDKKVGDEKSEKARPKKKRKRKPLYPKNFDPANPGPPPDPERWLPKRERSSFRPKKSNKRVVPIRGAQGAAANAPSHTTASGATRSGPAAPVASAAKPAPEPPKPTSSSSQKHKKKGRR</sequence>
<dbReference type="GO" id="GO:0005786">
    <property type="term" value="C:signal recognition particle, endoplasmic reticulum targeting"/>
    <property type="evidence" value="ECO:0000318"/>
    <property type="project" value="GO_Central"/>
</dbReference>
<dbReference type="InterPro" id="IPR031545">
    <property type="entry name" value="SRP72_TPR-like"/>
</dbReference>
<evidence type="ECO:0000259" key="10">
    <source>
        <dbReference type="Pfam" id="PF08492"/>
    </source>
</evidence>
<keyword evidence="7" id="KW-0733">Signal recognition particle</keyword>
<dbReference type="InterPro" id="IPR011990">
    <property type="entry name" value="TPR-like_helical_dom_sf"/>
</dbReference>
<dbReference type="SMART" id="SM00028">
    <property type="entry name" value="TPR"/>
    <property type="match status" value="4"/>
</dbReference>
<gene>
    <name evidence="11" type="ORF">MARPO_0007s0138</name>
</gene>
<reference evidence="12" key="1">
    <citation type="journal article" date="2017" name="Cell">
        <title>Insights into land plant evolution garnered from the Marchantia polymorpha genome.</title>
        <authorList>
            <person name="Bowman J.L."/>
            <person name="Kohchi T."/>
            <person name="Yamato K.T."/>
            <person name="Jenkins J."/>
            <person name="Shu S."/>
            <person name="Ishizaki K."/>
            <person name="Yamaoka S."/>
            <person name="Nishihama R."/>
            <person name="Nakamura Y."/>
            <person name="Berger F."/>
            <person name="Adam C."/>
            <person name="Aki S.S."/>
            <person name="Althoff F."/>
            <person name="Araki T."/>
            <person name="Arteaga-Vazquez M.A."/>
            <person name="Balasubrmanian S."/>
            <person name="Barry K."/>
            <person name="Bauer D."/>
            <person name="Boehm C.R."/>
            <person name="Briginshaw L."/>
            <person name="Caballero-Perez J."/>
            <person name="Catarino B."/>
            <person name="Chen F."/>
            <person name="Chiyoda S."/>
            <person name="Chovatia M."/>
            <person name="Davies K.M."/>
            <person name="Delmans M."/>
            <person name="Demura T."/>
            <person name="Dierschke T."/>
            <person name="Dolan L."/>
            <person name="Dorantes-Acosta A.E."/>
            <person name="Eklund D.M."/>
            <person name="Florent S.N."/>
            <person name="Flores-Sandoval E."/>
            <person name="Fujiyama A."/>
            <person name="Fukuzawa H."/>
            <person name="Galik B."/>
            <person name="Grimanelli D."/>
            <person name="Grimwood J."/>
            <person name="Grossniklaus U."/>
            <person name="Hamada T."/>
            <person name="Haseloff J."/>
            <person name="Hetherington A.J."/>
            <person name="Higo A."/>
            <person name="Hirakawa Y."/>
            <person name="Hundley H.N."/>
            <person name="Ikeda Y."/>
            <person name="Inoue K."/>
            <person name="Inoue S.I."/>
            <person name="Ishida S."/>
            <person name="Jia Q."/>
            <person name="Kakita M."/>
            <person name="Kanazawa T."/>
            <person name="Kawai Y."/>
            <person name="Kawashima T."/>
            <person name="Kennedy M."/>
            <person name="Kinose K."/>
            <person name="Kinoshita T."/>
            <person name="Kohara Y."/>
            <person name="Koide E."/>
            <person name="Komatsu K."/>
            <person name="Kopischke S."/>
            <person name="Kubo M."/>
            <person name="Kyozuka J."/>
            <person name="Lagercrantz U."/>
            <person name="Lin S.S."/>
            <person name="Lindquist E."/>
            <person name="Lipzen A.M."/>
            <person name="Lu C.W."/>
            <person name="De Luna E."/>
            <person name="Martienssen R.A."/>
            <person name="Minamino N."/>
            <person name="Mizutani M."/>
            <person name="Mizutani M."/>
            <person name="Mochizuki N."/>
            <person name="Monte I."/>
            <person name="Mosher R."/>
            <person name="Nagasaki H."/>
            <person name="Nakagami H."/>
            <person name="Naramoto S."/>
            <person name="Nishitani K."/>
            <person name="Ohtani M."/>
            <person name="Okamoto T."/>
            <person name="Okumura M."/>
            <person name="Phillips J."/>
            <person name="Pollak B."/>
            <person name="Reinders A."/>
            <person name="Rovekamp M."/>
            <person name="Sano R."/>
            <person name="Sawa S."/>
            <person name="Schmid M.W."/>
            <person name="Shirakawa M."/>
            <person name="Solano R."/>
            <person name="Spunde A."/>
            <person name="Suetsugu N."/>
            <person name="Sugano S."/>
            <person name="Sugiyama A."/>
            <person name="Sun R."/>
            <person name="Suzuki Y."/>
            <person name="Takenaka M."/>
            <person name="Takezawa D."/>
            <person name="Tomogane H."/>
            <person name="Tsuzuki M."/>
            <person name="Ueda T."/>
            <person name="Umeda M."/>
            <person name="Ward J.M."/>
            <person name="Watanabe Y."/>
            <person name="Yazaki K."/>
            <person name="Yokoyama R."/>
            <person name="Yoshitake Y."/>
            <person name="Yotsui I."/>
            <person name="Zachgo S."/>
            <person name="Schmutz J."/>
        </authorList>
    </citation>
    <scope>NUCLEOTIDE SEQUENCE [LARGE SCALE GENOMIC DNA]</scope>
    <source>
        <strain evidence="12">Tak-1</strain>
    </source>
</reference>
<accession>A0A2R6XNQ1</accession>
<organism evidence="11 12">
    <name type="scientific">Marchantia polymorpha</name>
    <name type="common">Common liverwort</name>
    <name type="synonym">Marchantia aquatica</name>
    <dbReference type="NCBI Taxonomy" id="3197"/>
    <lineage>
        <taxon>Eukaryota</taxon>
        <taxon>Viridiplantae</taxon>
        <taxon>Streptophyta</taxon>
        <taxon>Embryophyta</taxon>
        <taxon>Marchantiophyta</taxon>
        <taxon>Marchantiopsida</taxon>
        <taxon>Marchantiidae</taxon>
        <taxon>Marchantiales</taxon>
        <taxon>Marchantiaceae</taxon>
        <taxon>Marchantia</taxon>
    </lineage>
</organism>
<evidence type="ECO:0000256" key="2">
    <source>
        <dbReference type="ARBA" id="ARBA00004496"/>
    </source>
</evidence>
<dbReference type="Pfam" id="PF17004">
    <property type="entry name" value="SRP_TPR_like"/>
    <property type="match status" value="1"/>
</dbReference>
<feature type="compositionally biased region" description="Basic and acidic residues" evidence="9">
    <location>
        <begin position="630"/>
        <end position="642"/>
    </location>
</feature>
<feature type="compositionally biased region" description="Polar residues" evidence="9">
    <location>
        <begin position="666"/>
        <end position="675"/>
    </location>
</feature>
<feature type="region of interest" description="Disordered" evidence="9">
    <location>
        <begin position="1"/>
        <end position="23"/>
    </location>
</feature>
<dbReference type="SUPFAM" id="SSF48452">
    <property type="entry name" value="TPR-like"/>
    <property type="match status" value="3"/>
</dbReference>
<evidence type="ECO:0000313" key="11">
    <source>
        <dbReference type="EMBL" id="PTQ47737.1"/>
    </source>
</evidence>
<feature type="compositionally biased region" description="Basic residues" evidence="9">
    <location>
        <begin position="605"/>
        <end position="615"/>
    </location>
</feature>
<comment type="subcellular location">
    <subcellularLocation>
        <location evidence="2">Cytoplasm</location>
    </subcellularLocation>
    <subcellularLocation>
        <location evidence="1">Endoplasmic reticulum</location>
    </subcellularLocation>
</comment>
<dbReference type="OrthoDB" id="5421607at2759"/>
<name>A0A2R6XNQ1_MARPO</name>
<dbReference type="PANTHER" id="PTHR14094:SF9">
    <property type="entry name" value="SIGNAL RECOGNITION PARTICLE SUBUNIT SRP72"/>
    <property type="match status" value="1"/>
</dbReference>
<protein>
    <recommendedName>
        <fullName evidence="4">Signal recognition particle subunit SRP72</fullName>
    </recommendedName>
</protein>
<evidence type="ECO:0000256" key="9">
    <source>
        <dbReference type="SAM" id="MobiDB-lite"/>
    </source>
</evidence>
<dbReference type="AlphaFoldDB" id="A0A2R6XNQ1"/>
<dbReference type="InterPro" id="IPR026270">
    <property type="entry name" value="SRP72"/>
</dbReference>
<evidence type="ECO:0000256" key="3">
    <source>
        <dbReference type="ARBA" id="ARBA00007676"/>
    </source>
</evidence>
<evidence type="ECO:0000256" key="4">
    <source>
        <dbReference type="ARBA" id="ARBA00018350"/>
    </source>
</evidence>
<dbReference type="GO" id="GO:0008312">
    <property type="term" value="F:7S RNA binding"/>
    <property type="evidence" value="ECO:0000318"/>
    <property type="project" value="GO_Central"/>
</dbReference>
<keyword evidence="8" id="KW-0687">Ribonucleoprotein</keyword>
<dbReference type="Pfam" id="PF08492">
    <property type="entry name" value="SRP72"/>
    <property type="match status" value="1"/>
</dbReference>
<dbReference type="FunFam" id="1.25.40.10:FF:003738">
    <property type="entry name" value="Signal recognition particle subunit SRP72"/>
    <property type="match status" value="1"/>
</dbReference>
<comment type="similarity">
    <text evidence="3">Belongs to the SRP72 family.</text>
</comment>